<evidence type="ECO:0000256" key="8">
    <source>
        <dbReference type="ARBA" id="ARBA00044504"/>
    </source>
</evidence>
<evidence type="ECO:0000259" key="10">
    <source>
        <dbReference type="PROSITE" id="PS50850"/>
    </source>
</evidence>
<keyword evidence="12" id="KW-1185">Reference proteome</keyword>
<dbReference type="PROSITE" id="PS00217">
    <property type="entry name" value="SUGAR_TRANSPORT_2"/>
    <property type="match status" value="1"/>
</dbReference>
<evidence type="ECO:0000256" key="9">
    <source>
        <dbReference type="SAM" id="Phobius"/>
    </source>
</evidence>
<dbReference type="EMBL" id="QEFC01000305">
    <property type="protein sequence ID" value="KAE9465069.1"/>
    <property type="molecule type" value="Genomic_DNA"/>
</dbReference>
<dbReference type="PROSITE" id="PS50850">
    <property type="entry name" value="MFS"/>
    <property type="match status" value="1"/>
</dbReference>
<evidence type="ECO:0000313" key="11">
    <source>
        <dbReference type="EMBL" id="KAE9465069.1"/>
    </source>
</evidence>
<feature type="transmembrane region" description="Helical" evidence="9">
    <location>
        <begin position="421"/>
        <end position="446"/>
    </location>
</feature>
<evidence type="ECO:0000313" key="12">
    <source>
        <dbReference type="Proteomes" id="UP000428333"/>
    </source>
</evidence>
<name>A0A6A4MDB9_9ERIC</name>
<evidence type="ECO:0000256" key="4">
    <source>
        <dbReference type="ARBA" id="ARBA00022597"/>
    </source>
</evidence>
<keyword evidence="6 9" id="KW-1133">Transmembrane helix</keyword>
<dbReference type="PANTHER" id="PTHR48023">
    <property type="entry name" value="D-XYLOSE-PROTON SYMPORTER-LIKE 2"/>
    <property type="match status" value="1"/>
</dbReference>
<feature type="transmembrane region" description="Helical" evidence="9">
    <location>
        <begin position="228"/>
        <end position="246"/>
    </location>
</feature>
<evidence type="ECO:0000256" key="2">
    <source>
        <dbReference type="ARBA" id="ARBA00010992"/>
    </source>
</evidence>
<dbReference type="GO" id="GO:0016020">
    <property type="term" value="C:membrane"/>
    <property type="evidence" value="ECO:0007669"/>
    <property type="project" value="UniProtKB-SubCell"/>
</dbReference>
<comment type="similarity">
    <text evidence="8">Belongs to the major facilitator superfamily. Phosphate:H(+) symporter (TC 2.A.1.9) family.</text>
</comment>
<dbReference type="Pfam" id="PF00083">
    <property type="entry name" value="Sugar_tr"/>
    <property type="match status" value="1"/>
</dbReference>
<feature type="transmembrane region" description="Helical" evidence="9">
    <location>
        <begin position="458"/>
        <end position="481"/>
    </location>
</feature>
<dbReference type="GO" id="GO:1904659">
    <property type="term" value="P:D-glucose transmembrane transport"/>
    <property type="evidence" value="ECO:0007669"/>
    <property type="project" value="UniProtKB-ARBA"/>
</dbReference>
<sequence>MVVEDLQSGLELEKRVLRLEGLEEMKMKRKPRNKSDTSLEMLLLWNAKWGVVEWACLYQNDVILEAVQTLLTDSRHSRFLFPALGGLLYGYDIGATSCAIISVECVKQKSHLPHLSFLFFAVSHIKRVYMVYDLSSVDIGLITSGSLYGALIGSLLAFNVADFLGRRRELIVASVLYLVGALVTALAPDFVIMVIGRFVFGIGIGLAMHAAPMYIAETAPSQIRGQLISLKEFFIVLGMVAGYTLGSLLVDTVSGWRYMYGVSTPIAIVMGIGMWWLPASPRWLLLCAIQGKGTMQDLRETAIYCCLCLLQGEVIGDSAPKQVEEMLGELSCVGEEKEAVLAEMFQGKCLKALIIGAGLVLFQQITGQPSVLYYAASILESAGFSAASDTTRVSILLGLLKVRLLNCRKTCIFPSLTSWQFFYRGSLGIPSAIYKLIMTGVAVVVVDRVDRDSSKSNVQMLIPLCVIYASLRLISNFRLFIFPMKICLRDSDCQLSFGPIGWLMISEIFPHRLRGRGLSIAVLVNFGANAVVTFSFSPLKVLKLFNHSNLAVVFPSTYYILVVRECSYFLLLRALLGSGALFFIFGGIAIISLAFIYFRVQSTRDQGAESGGDRGQTPLGIFFTAKPPFRELALISFYAVKWVCDFCLKAMSMGRLTYKNWSIENFSC</sequence>
<feature type="transmembrane region" description="Helical" evidence="9">
    <location>
        <begin position="138"/>
        <end position="158"/>
    </location>
</feature>
<feature type="transmembrane region" description="Helical" evidence="9">
    <location>
        <begin position="574"/>
        <end position="598"/>
    </location>
</feature>
<dbReference type="GO" id="GO:0005737">
    <property type="term" value="C:cytoplasm"/>
    <property type="evidence" value="ECO:0007669"/>
    <property type="project" value="UniProtKB-ARBA"/>
</dbReference>
<dbReference type="SUPFAM" id="SSF103473">
    <property type="entry name" value="MFS general substrate transporter"/>
    <property type="match status" value="1"/>
</dbReference>
<dbReference type="OrthoDB" id="6612291at2759"/>
<dbReference type="InterPro" id="IPR005829">
    <property type="entry name" value="Sugar_transporter_CS"/>
</dbReference>
<dbReference type="PRINTS" id="PR00171">
    <property type="entry name" value="SUGRTRNSPORT"/>
</dbReference>
<evidence type="ECO:0000256" key="5">
    <source>
        <dbReference type="ARBA" id="ARBA00022692"/>
    </source>
</evidence>
<organism evidence="11 12">
    <name type="scientific">Rhododendron williamsianum</name>
    <dbReference type="NCBI Taxonomy" id="262921"/>
    <lineage>
        <taxon>Eukaryota</taxon>
        <taxon>Viridiplantae</taxon>
        <taxon>Streptophyta</taxon>
        <taxon>Embryophyta</taxon>
        <taxon>Tracheophyta</taxon>
        <taxon>Spermatophyta</taxon>
        <taxon>Magnoliopsida</taxon>
        <taxon>eudicotyledons</taxon>
        <taxon>Gunneridae</taxon>
        <taxon>Pentapetalae</taxon>
        <taxon>asterids</taxon>
        <taxon>Ericales</taxon>
        <taxon>Ericaceae</taxon>
        <taxon>Ericoideae</taxon>
        <taxon>Rhodoreae</taxon>
        <taxon>Rhododendron</taxon>
    </lineage>
</organism>
<protein>
    <recommendedName>
        <fullName evidence="10">Major facilitator superfamily (MFS) profile domain-containing protein</fullName>
    </recommendedName>
</protein>
<dbReference type="InterPro" id="IPR005828">
    <property type="entry name" value="MFS_sugar_transport-like"/>
</dbReference>
<dbReference type="InterPro" id="IPR036259">
    <property type="entry name" value="MFS_trans_sf"/>
</dbReference>
<accession>A0A6A4MDB9</accession>
<dbReference type="InterPro" id="IPR050820">
    <property type="entry name" value="MFS_Sugar_Transporter"/>
</dbReference>
<dbReference type="AlphaFoldDB" id="A0A6A4MDB9"/>
<feature type="non-terminal residue" evidence="11">
    <location>
        <position position="1"/>
    </location>
</feature>
<keyword evidence="4" id="KW-0762">Sugar transport</keyword>
<reference evidence="11 12" key="1">
    <citation type="journal article" date="2019" name="Genome Biol. Evol.">
        <title>The Rhododendron genome and chromosomal organization provide insight into shared whole-genome duplications across the heath family (Ericaceae).</title>
        <authorList>
            <person name="Soza V.L."/>
            <person name="Lindsley D."/>
            <person name="Waalkes A."/>
            <person name="Ramage E."/>
            <person name="Patwardhan R.P."/>
            <person name="Burton J.N."/>
            <person name="Adey A."/>
            <person name="Kumar A."/>
            <person name="Qiu R."/>
            <person name="Shendure J."/>
            <person name="Hall B."/>
        </authorList>
    </citation>
    <scope>NUCLEOTIDE SEQUENCE [LARGE SCALE GENOMIC DNA]</scope>
    <source>
        <strain evidence="11">RSF 1966-606</strain>
    </source>
</reference>
<proteinExistence type="inferred from homology"/>
<evidence type="ECO:0000256" key="7">
    <source>
        <dbReference type="ARBA" id="ARBA00023136"/>
    </source>
</evidence>
<evidence type="ECO:0000256" key="6">
    <source>
        <dbReference type="ARBA" id="ARBA00022989"/>
    </source>
</evidence>
<dbReference type="GO" id="GO:0022857">
    <property type="term" value="F:transmembrane transporter activity"/>
    <property type="evidence" value="ECO:0007669"/>
    <property type="project" value="InterPro"/>
</dbReference>
<dbReference type="FunFam" id="1.20.1250.20:FF:000118">
    <property type="entry name" value="D-xylose-proton symporter-like 3, chloroplastic"/>
    <property type="match status" value="1"/>
</dbReference>
<dbReference type="PANTHER" id="PTHR48023:SF4">
    <property type="entry name" value="D-XYLOSE-PROTON SYMPORTER-LIKE 2"/>
    <property type="match status" value="1"/>
</dbReference>
<dbReference type="InterPro" id="IPR003663">
    <property type="entry name" value="Sugar/inositol_transpt"/>
</dbReference>
<dbReference type="Gene3D" id="1.20.1250.20">
    <property type="entry name" value="MFS general substrate transporter like domains"/>
    <property type="match status" value="1"/>
</dbReference>
<evidence type="ECO:0000256" key="1">
    <source>
        <dbReference type="ARBA" id="ARBA00004141"/>
    </source>
</evidence>
<keyword evidence="5 9" id="KW-0812">Transmembrane</keyword>
<gene>
    <name evidence="11" type="ORF">C3L33_03011</name>
</gene>
<keyword evidence="7 9" id="KW-0472">Membrane</keyword>
<feature type="domain" description="Major facilitator superfamily (MFS) profile" evidence="10">
    <location>
        <begin position="78"/>
        <end position="604"/>
    </location>
</feature>
<comment type="similarity">
    <text evidence="2">Belongs to the major facilitator superfamily. Sugar transporter (TC 2.A.1.1) family.</text>
</comment>
<comment type="subcellular location">
    <subcellularLocation>
        <location evidence="1">Membrane</location>
        <topology evidence="1">Multi-pass membrane protein</topology>
    </subcellularLocation>
</comment>
<feature type="transmembrane region" description="Helical" evidence="9">
    <location>
        <begin position="258"/>
        <end position="277"/>
    </location>
</feature>
<dbReference type="Proteomes" id="UP000428333">
    <property type="component" value="Linkage Group LG02"/>
</dbReference>
<keyword evidence="3" id="KW-0813">Transport</keyword>
<feature type="transmembrane region" description="Helical" evidence="9">
    <location>
        <begin position="170"/>
        <end position="188"/>
    </location>
</feature>
<feature type="transmembrane region" description="Helical" evidence="9">
    <location>
        <begin position="194"/>
        <end position="216"/>
    </location>
</feature>
<dbReference type="InterPro" id="IPR020846">
    <property type="entry name" value="MFS_dom"/>
</dbReference>
<comment type="caution">
    <text evidence="11">The sequence shown here is derived from an EMBL/GenBank/DDBJ whole genome shotgun (WGS) entry which is preliminary data.</text>
</comment>
<dbReference type="PROSITE" id="PS00216">
    <property type="entry name" value="SUGAR_TRANSPORT_1"/>
    <property type="match status" value="1"/>
</dbReference>
<feature type="transmembrane region" description="Helical" evidence="9">
    <location>
        <begin position="79"/>
        <end position="103"/>
    </location>
</feature>
<feature type="transmembrane region" description="Helical" evidence="9">
    <location>
        <begin position="518"/>
        <end position="538"/>
    </location>
</feature>
<evidence type="ECO:0000256" key="3">
    <source>
        <dbReference type="ARBA" id="ARBA00022448"/>
    </source>
</evidence>